<sequence>MRRTSALRRRIQVLGELTKVPQGALPAVGVTAEIHHTFSVDDVEAFAALSGDTNPLHVDPAFAAKTVFGKPVVHGILCTSLFPTMFGATMPGAIYVSQNVRFHKPLYVNEPVRARIEVTKVRESRRFVVCSTKCFNKEGDVAISGEAQVMLPKPAVVEE</sequence>
<gene>
    <name evidence="2" type="ORF">Ae201684_007491</name>
</gene>
<dbReference type="Gene3D" id="3.10.129.10">
    <property type="entry name" value="Hotdog Thioesterase"/>
    <property type="match status" value="1"/>
</dbReference>
<dbReference type="GO" id="GO:0006633">
    <property type="term" value="P:fatty acid biosynthetic process"/>
    <property type="evidence" value="ECO:0007669"/>
    <property type="project" value="TreeGrafter"/>
</dbReference>
<dbReference type="GO" id="GO:0019171">
    <property type="term" value="F:(3R)-hydroxyacyl-[acyl-carrier-protein] dehydratase activity"/>
    <property type="evidence" value="ECO:0007669"/>
    <property type="project" value="TreeGrafter"/>
</dbReference>
<reference evidence="2 3" key="1">
    <citation type="submission" date="2019-07" db="EMBL/GenBank/DDBJ databases">
        <title>Genomics analysis of Aphanomyces spp. identifies a new class of oomycete effector associated with host adaptation.</title>
        <authorList>
            <person name="Gaulin E."/>
        </authorList>
    </citation>
    <scope>NUCLEOTIDE SEQUENCE [LARGE SCALE GENOMIC DNA]</scope>
    <source>
        <strain evidence="2 3">ATCC 201684</strain>
    </source>
</reference>
<organism evidence="2 3">
    <name type="scientific">Aphanomyces euteiches</name>
    <dbReference type="NCBI Taxonomy" id="100861"/>
    <lineage>
        <taxon>Eukaryota</taxon>
        <taxon>Sar</taxon>
        <taxon>Stramenopiles</taxon>
        <taxon>Oomycota</taxon>
        <taxon>Saprolegniomycetes</taxon>
        <taxon>Saprolegniales</taxon>
        <taxon>Verrucalvaceae</taxon>
        <taxon>Aphanomyces</taxon>
    </lineage>
</organism>
<dbReference type="VEuPathDB" id="FungiDB:AeMF1_010886"/>
<dbReference type="InterPro" id="IPR002539">
    <property type="entry name" value="MaoC-like_dom"/>
</dbReference>
<dbReference type="EMBL" id="VJMJ01000089">
    <property type="protein sequence ID" value="KAF0736477.1"/>
    <property type="molecule type" value="Genomic_DNA"/>
</dbReference>
<name>A0A6G0X921_9STRA</name>
<proteinExistence type="predicted"/>
<dbReference type="InterPro" id="IPR029069">
    <property type="entry name" value="HotDog_dom_sf"/>
</dbReference>
<comment type="caution">
    <text evidence="2">The sequence shown here is derived from an EMBL/GenBank/DDBJ whole genome shotgun (WGS) entry which is preliminary data.</text>
</comment>
<dbReference type="Proteomes" id="UP000481153">
    <property type="component" value="Unassembled WGS sequence"/>
</dbReference>
<dbReference type="GO" id="GO:0005739">
    <property type="term" value="C:mitochondrion"/>
    <property type="evidence" value="ECO:0007669"/>
    <property type="project" value="TreeGrafter"/>
</dbReference>
<keyword evidence="3" id="KW-1185">Reference proteome</keyword>
<evidence type="ECO:0000259" key="1">
    <source>
        <dbReference type="Pfam" id="PF01575"/>
    </source>
</evidence>
<feature type="domain" description="MaoC-like" evidence="1">
    <location>
        <begin position="31"/>
        <end position="127"/>
    </location>
</feature>
<dbReference type="PANTHER" id="PTHR43437">
    <property type="entry name" value="HYDROXYACYL-THIOESTER DEHYDRATASE TYPE 2, MITOCHONDRIAL-RELATED"/>
    <property type="match status" value="1"/>
</dbReference>
<dbReference type="SUPFAM" id="SSF54637">
    <property type="entry name" value="Thioesterase/thiol ester dehydrase-isomerase"/>
    <property type="match status" value="1"/>
</dbReference>
<dbReference type="Pfam" id="PF01575">
    <property type="entry name" value="MaoC_dehydratas"/>
    <property type="match status" value="1"/>
</dbReference>
<evidence type="ECO:0000313" key="2">
    <source>
        <dbReference type="EMBL" id="KAF0736477.1"/>
    </source>
</evidence>
<dbReference type="InterPro" id="IPR050965">
    <property type="entry name" value="UPF0336/Enoyl-CoA_hydratase"/>
</dbReference>
<dbReference type="PANTHER" id="PTHR43437:SF3">
    <property type="entry name" value="HYDROXYACYL-THIOESTER DEHYDRATASE TYPE 2, MITOCHONDRIAL"/>
    <property type="match status" value="1"/>
</dbReference>
<accession>A0A6G0X921</accession>
<dbReference type="CDD" id="cd03449">
    <property type="entry name" value="R_hydratase"/>
    <property type="match status" value="1"/>
</dbReference>
<protein>
    <recommendedName>
        <fullName evidence="1">MaoC-like domain-containing protein</fullName>
    </recommendedName>
</protein>
<evidence type="ECO:0000313" key="3">
    <source>
        <dbReference type="Proteomes" id="UP000481153"/>
    </source>
</evidence>
<dbReference type="AlphaFoldDB" id="A0A6G0X921"/>